<comment type="caution">
    <text evidence="6">The sequence shown here is derived from an EMBL/GenBank/DDBJ whole genome shotgun (WGS) entry which is preliminary data.</text>
</comment>
<dbReference type="PANTHER" id="PTHR43588:SF1">
    <property type="entry name" value="COBALT-PRECORRIN-8 METHYLMUTASE"/>
    <property type="match status" value="1"/>
</dbReference>
<dbReference type="EC" id="5.4.99.60" evidence="6"/>
<organism evidence="6 7">
    <name type="scientific">Methylobacterium aerolatum</name>
    <dbReference type="NCBI Taxonomy" id="418708"/>
    <lineage>
        <taxon>Bacteria</taxon>
        <taxon>Pseudomonadati</taxon>
        <taxon>Pseudomonadota</taxon>
        <taxon>Alphaproteobacteria</taxon>
        <taxon>Hyphomicrobiales</taxon>
        <taxon>Methylobacteriaceae</taxon>
        <taxon>Methylobacterium</taxon>
    </lineage>
</organism>
<accession>A0ABU0HV14</accession>
<evidence type="ECO:0000256" key="3">
    <source>
        <dbReference type="ARBA" id="ARBA00022573"/>
    </source>
</evidence>
<evidence type="ECO:0000256" key="4">
    <source>
        <dbReference type="ARBA" id="ARBA00023235"/>
    </source>
</evidence>
<dbReference type="GO" id="GO:0043778">
    <property type="term" value="F:cobalt-precorrin-8 methylmutase activity"/>
    <property type="evidence" value="ECO:0007669"/>
    <property type="project" value="UniProtKB-EC"/>
</dbReference>
<evidence type="ECO:0000259" key="5">
    <source>
        <dbReference type="Pfam" id="PF02570"/>
    </source>
</evidence>
<keyword evidence="3" id="KW-0169">Cobalamin biosynthesis</keyword>
<reference evidence="6 7" key="1">
    <citation type="submission" date="2023-07" db="EMBL/GenBank/DDBJ databases">
        <title>Genomic Encyclopedia of Type Strains, Phase IV (KMG-IV): sequencing the most valuable type-strain genomes for metagenomic binning, comparative biology and taxonomic classification.</title>
        <authorList>
            <person name="Goeker M."/>
        </authorList>
    </citation>
    <scope>NUCLEOTIDE SEQUENCE [LARGE SCALE GENOMIC DNA]</scope>
    <source>
        <strain evidence="6 7">DSM 19013</strain>
    </source>
</reference>
<comment type="similarity">
    <text evidence="2">Belongs to the CobH/CbiC family.</text>
</comment>
<dbReference type="Pfam" id="PF02570">
    <property type="entry name" value="CbiC"/>
    <property type="match status" value="1"/>
</dbReference>
<dbReference type="InterPro" id="IPR036588">
    <property type="entry name" value="CobH/CbiC_sf"/>
</dbReference>
<sequence>MSASPTAMRREHSHPEESRYDYVRDGGAIYAKSFAIIRAEADLTRWSGAAERCVVRMIHACGMTDLPRDVEMSDDFAETGAAALKAGAPILCDAHMVADGVTRARLPAENRVICTLRDPRVPDLAKAMGTTRSAAAMELWREHLPGSVVAVGNAPTSLFRLLELLDEGVAPPAAIIGIPVGFVGAAESKEALARDGRVPFVVVHGRRGGSAMTAAAVNALASEVE</sequence>
<dbReference type="RefSeq" id="WP_238205074.1">
    <property type="nucleotide sequence ID" value="NZ_BPQE01000020.1"/>
</dbReference>
<evidence type="ECO:0000313" key="7">
    <source>
        <dbReference type="Proteomes" id="UP001231124"/>
    </source>
</evidence>
<dbReference type="NCBIfam" id="NF006136">
    <property type="entry name" value="PRK08285.1"/>
    <property type="match status" value="1"/>
</dbReference>
<dbReference type="PANTHER" id="PTHR43588">
    <property type="entry name" value="COBALT-PRECORRIN-8 METHYLMUTASE"/>
    <property type="match status" value="1"/>
</dbReference>
<dbReference type="EC" id="5.4.99.61" evidence="6"/>
<keyword evidence="7" id="KW-1185">Reference proteome</keyword>
<proteinExistence type="inferred from homology"/>
<dbReference type="GO" id="GO:0016993">
    <property type="term" value="F:precorrin-8X methylmutase activity"/>
    <property type="evidence" value="ECO:0007669"/>
    <property type="project" value="UniProtKB-EC"/>
</dbReference>
<gene>
    <name evidence="6" type="ORF">QO012_000215</name>
</gene>
<evidence type="ECO:0000256" key="2">
    <source>
        <dbReference type="ARBA" id="ARBA00009774"/>
    </source>
</evidence>
<feature type="domain" description="Cobalamin biosynthesis precorrin-8X methylmutase CobH/CbiC" evidence="5">
    <location>
        <begin position="29"/>
        <end position="222"/>
    </location>
</feature>
<dbReference type="EMBL" id="JAUSVP010000001">
    <property type="protein sequence ID" value="MDQ0445737.1"/>
    <property type="molecule type" value="Genomic_DNA"/>
</dbReference>
<dbReference type="Gene3D" id="3.40.50.10230">
    <property type="entry name" value="Cobalamin biosynthesis CobH/CbiC, precorrin-8X methylmutase"/>
    <property type="match status" value="1"/>
</dbReference>
<dbReference type="InterPro" id="IPR003722">
    <property type="entry name" value="Cbl_synth_CobH/CbiC"/>
</dbReference>
<protein>
    <submittedName>
        <fullName evidence="6">Precorrin-8X/cobalt-precorrin-8 methylmutase</fullName>
        <ecNumber evidence="6">5.4.99.60</ecNumber>
        <ecNumber evidence="6">5.4.99.61</ecNumber>
    </submittedName>
</protein>
<keyword evidence="4 6" id="KW-0413">Isomerase</keyword>
<dbReference type="SUPFAM" id="SSF63965">
    <property type="entry name" value="Precorrin-8X methylmutase CbiC/CobH"/>
    <property type="match status" value="1"/>
</dbReference>
<name>A0ABU0HV14_9HYPH</name>
<evidence type="ECO:0000313" key="6">
    <source>
        <dbReference type="EMBL" id="MDQ0445737.1"/>
    </source>
</evidence>
<comment type="pathway">
    <text evidence="1">Cofactor biosynthesis; adenosylcobalamin biosynthesis.</text>
</comment>
<evidence type="ECO:0000256" key="1">
    <source>
        <dbReference type="ARBA" id="ARBA00004953"/>
    </source>
</evidence>
<dbReference type="Proteomes" id="UP001231124">
    <property type="component" value="Unassembled WGS sequence"/>
</dbReference>